<dbReference type="Proteomes" id="UP000307087">
    <property type="component" value="Unassembled WGS sequence"/>
</dbReference>
<name>A0A4S8N7E7_9ACTN</name>
<dbReference type="Gene3D" id="3.40.50.1110">
    <property type="entry name" value="SGNH hydrolase"/>
    <property type="match status" value="1"/>
</dbReference>
<dbReference type="CDD" id="cd00229">
    <property type="entry name" value="SGNH_hydrolase"/>
    <property type="match status" value="1"/>
</dbReference>
<feature type="region of interest" description="Disordered" evidence="1">
    <location>
        <begin position="199"/>
        <end position="221"/>
    </location>
</feature>
<gene>
    <name evidence="3" type="ORF">E9934_12625</name>
</gene>
<evidence type="ECO:0000256" key="1">
    <source>
        <dbReference type="SAM" id="MobiDB-lite"/>
    </source>
</evidence>
<feature type="chain" id="PRO_5020402135" description="SGNH hydrolase-type esterase domain-containing protein" evidence="2">
    <location>
        <begin position="19"/>
        <end position="703"/>
    </location>
</feature>
<reference evidence="3 4" key="1">
    <citation type="journal article" date="2009" name="Int. J. Syst. Evol. Microbiol.">
        <title>Nocardioides caeni sp. nov., isolated from wastewater.</title>
        <authorList>
            <person name="Yoon J.H."/>
            <person name="Kang S.J."/>
            <person name="Park S."/>
            <person name="Kim W."/>
            <person name="Oh T.K."/>
        </authorList>
    </citation>
    <scope>NUCLEOTIDE SEQUENCE [LARGE SCALE GENOMIC DNA]</scope>
    <source>
        <strain evidence="3 4">DSM 23134</strain>
    </source>
</reference>
<evidence type="ECO:0000313" key="3">
    <source>
        <dbReference type="EMBL" id="THV12183.1"/>
    </source>
</evidence>
<evidence type="ECO:0008006" key="5">
    <source>
        <dbReference type="Google" id="ProtNLM"/>
    </source>
</evidence>
<dbReference type="SUPFAM" id="SSF52266">
    <property type="entry name" value="SGNH hydrolase"/>
    <property type="match status" value="1"/>
</dbReference>
<evidence type="ECO:0000256" key="2">
    <source>
        <dbReference type="SAM" id="SignalP"/>
    </source>
</evidence>
<accession>A0A4S8N7E7</accession>
<dbReference type="RefSeq" id="WP_136563235.1">
    <property type="nucleotide sequence ID" value="NZ_BAABLS010000004.1"/>
</dbReference>
<organism evidence="3 4">
    <name type="scientific">Nocardioides caeni</name>
    <dbReference type="NCBI Taxonomy" id="574700"/>
    <lineage>
        <taxon>Bacteria</taxon>
        <taxon>Bacillati</taxon>
        <taxon>Actinomycetota</taxon>
        <taxon>Actinomycetes</taxon>
        <taxon>Propionibacteriales</taxon>
        <taxon>Nocardioidaceae</taxon>
        <taxon>Nocardioides</taxon>
    </lineage>
</organism>
<dbReference type="Gene3D" id="2.60.40.2700">
    <property type="match status" value="2"/>
</dbReference>
<evidence type="ECO:0000313" key="4">
    <source>
        <dbReference type="Proteomes" id="UP000307087"/>
    </source>
</evidence>
<proteinExistence type="predicted"/>
<dbReference type="EMBL" id="STGW01000007">
    <property type="protein sequence ID" value="THV12183.1"/>
    <property type="molecule type" value="Genomic_DNA"/>
</dbReference>
<comment type="caution">
    <text evidence="3">The sequence shown here is derived from an EMBL/GenBank/DDBJ whole genome shotgun (WGS) entry which is preliminary data.</text>
</comment>
<sequence length="703" mass="72959">MLAVAAWLVVGSTPAAVAAPTLSLTRLTAIPQLGGELTLQGRTSDPDLAGLSVEVWAGSAAGWRPTNLPLRATGDGGFDVVVPLDRSPLDVGGHHHYRLAAATSGEQPAATSPTLSVYVVGGPTTPFTSAPYPTVTGIPTVGATLQAVPGTWAPTPAGVGFRWNRDGVSTGVTGASYRLTAADLGRRITVTAVGFPKDGSGQTYRDSRPGTPVSPGTFTTTPPEIVGRAIVGELLRAEVSGWSPAPTTLGYQWLRDGTAIDGSTAATHTIGPEDAGTTLSVAVHAETVGVAATDRTSAGLPIPVLASARVSLGSRMTPLSTQPWTSADLTWRIGLTSPAWSATTRTRWDAPGAFTHSQVPQPLFTLASTMFGVDWARAANGAEYPGTNPSVKNADVSFRVTGRRFAIAYQGTRAMDAMVWIDGRPVTGTPIPTQSPTETGHALNWITVELPARRTVGVRFAGPRSFVGVDAPAADDVVVTAAAPEHTVGVLSDSFFETCAEALCMSRSAAVTLGSLTGWGVWNFSESGTGFLNAASSQAFGPYQSGVFGSPRRLAAISQAPIDLLVVSGSMNDVVAANYSVAGHRAAVTTFLTELAALRPDLPVVLVGIEPMGVLKAQVWDDRARALTANLAAMVGRHPNVVGFIDPYTDRWLTGTGSIASPQGDGNQDRYIGVDGAHPSVAGVAYYVGRIVEEMRTLRVPAP</sequence>
<protein>
    <recommendedName>
        <fullName evidence="5">SGNH hydrolase-type esterase domain-containing protein</fullName>
    </recommendedName>
</protein>
<keyword evidence="4" id="KW-1185">Reference proteome</keyword>
<dbReference type="InterPro" id="IPR036514">
    <property type="entry name" value="SGNH_hydro_sf"/>
</dbReference>
<feature type="signal peptide" evidence="2">
    <location>
        <begin position="1"/>
        <end position="18"/>
    </location>
</feature>
<dbReference type="AlphaFoldDB" id="A0A4S8N7E7"/>
<dbReference type="OrthoDB" id="8215557at2"/>
<keyword evidence="2" id="KW-0732">Signal</keyword>